<feature type="transmembrane region" description="Helical" evidence="5">
    <location>
        <begin position="259"/>
        <end position="279"/>
    </location>
</feature>
<dbReference type="PANTHER" id="PTHR37422">
    <property type="entry name" value="TEICHURONIC ACID BIOSYNTHESIS PROTEIN TUAE"/>
    <property type="match status" value="1"/>
</dbReference>
<dbReference type="InterPro" id="IPR007016">
    <property type="entry name" value="O-antigen_ligase-rel_domated"/>
</dbReference>
<name>A0A7V5NW87_9PROT</name>
<feature type="transmembrane region" description="Helical" evidence="5">
    <location>
        <begin position="409"/>
        <end position="429"/>
    </location>
</feature>
<evidence type="ECO:0000256" key="4">
    <source>
        <dbReference type="ARBA" id="ARBA00023136"/>
    </source>
</evidence>
<feature type="domain" description="O-antigen ligase-related" evidence="6">
    <location>
        <begin position="220"/>
        <end position="361"/>
    </location>
</feature>
<feature type="transmembrane region" description="Helical" evidence="5">
    <location>
        <begin position="190"/>
        <end position="207"/>
    </location>
</feature>
<feature type="transmembrane region" description="Helical" evidence="5">
    <location>
        <begin position="94"/>
        <end position="111"/>
    </location>
</feature>
<comment type="caution">
    <text evidence="7">The sequence shown here is derived from an EMBL/GenBank/DDBJ whole genome shotgun (WGS) entry which is preliminary data.</text>
</comment>
<evidence type="ECO:0000256" key="2">
    <source>
        <dbReference type="ARBA" id="ARBA00022692"/>
    </source>
</evidence>
<feature type="transmembrane region" description="Helical" evidence="5">
    <location>
        <begin position="28"/>
        <end position="52"/>
    </location>
</feature>
<gene>
    <name evidence="7" type="ORF">ENK01_00605</name>
</gene>
<evidence type="ECO:0000256" key="3">
    <source>
        <dbReference type="ARBA" id="ARBA00022989"/>
    </source>
</evidence>
<feature type="transmembrane region" description="Helical" evidence="5">
    <location>
        <begin position="350"/>
        <end position="373"/>
    </location>
</feature>
<sequence length="448" mass="50897">MIGGTTSTSDERELESRIAARNHTVGKLLYWAEEIIVFILLFQFSTALVALLTVDPNDLESQSILARYLWYPGYILVLLLALRHFGSLLRMAAFNPLIVLAVLWCGVTYIWSIAPDVTLRRSVALLVTTLFGLVLAARYDWNQLVQRLAFVFLVTALISLFLAVAIPSLGRMQDVYVGAWRGAWLEKNSFGTRMAMGLTAMMAAFAMQPKRWWLWVPGGILCFFLIIMCQSKAALLAALVAISGFFVIRLFRRFPLLRIPVMYGVIMTVAVGAFLIIVMPDEMFALIGKDRTLTGRTDIWNLLIEAIRQKPWLGYGYGTFWEGLQGPSYWIRFDLDWGVPTAHNGWMETWLSAGLVGVAIFGLLYLLTVLLALDRLYRGGVENYWVILSTVLFFMISMSESQVLQQNDLSWVMFVATTAKLFSFSPAWWRNRPKTPYFQPPPHRRAWA</sequence>
<dbReference type="PANTHER" id="PTHR37422:SF17">
    <property type="entry name" value="O-ANTIGEN LIGASE"/>
    <property type="match status" value="1"/>
</dbReference>
<feature type="transmembrane region" description="Helical" evidence="5">
    <location>
        <begin position="64"/>
        <end position="82"/>
    </location>
</feature>
<keyword evidence="7" id="KW-0436">Ligase</keyword>
<feature type="transmembrane region" description="Helical" evidence="5">
    <location>
        <begin position="123"/>
        <end position="141"/>
    </location>
</feature>
<accession>A0A7V5NW87</accession>
<proteinExistence type="predicted"/>
<dbReference type="Proteomes" id="UP000885806">
    <property type="component" value="Unassembled WGS sequence"/>
</dbReference>
<evidence type="ECO:0000256" key="1">
    <source>
        <dbReference type="ARBA" id="ARBA00004141"/>
    </source>
</evidence>
<dbReference type="AlphaFoldDB" id="A0A7V5NW87"/>
<feature type="transmembrane region" description="Helical" evidence="5">
    <location>
        <begin position="234"/>
        <end position="252"/>
    </location>
</feature>
<evidence type="ECO:0000256" key="5">
    <source>
        <dbReference type="SAM" id="Phobius"/>
    </source>
</evidence>
<feature type="transmembrane region" description="Helical" evidence="5">
    <location>
        <begin position="148"/>
        <end position="170"/>
    </location>
</feature>
<protein>
    <submittedName>
        <fullName evidence="7">O-antigen ligase family protein</fullName>
    </submittedName>
</protein>
<evidence type="ECO:0000313" key="7">
    <source>
        <dbReference type="EMBL" id="HHI88427.1"/>
    </source>
</evidence>
<dbReference type="GO" id="GO:0016020">
    <property type="term" value="C:membrane"/>
    <property type="evidence" value="ECO:0007669"/>
    <property type="project" value="UniProtKB-SubCell"/>
</dbReference>
<organism evidence="7">
    <name type="scientific">Hellea balneolensis</name>
    <dbReference type="NCBI Taxonomy" id="287478"/>
    <lineage>
        <taxon>Bacteria</taxon>
        <taxon>Pseudomonadati</taxon>
        <taxon>Pseudomonadota</taxon>
        <taxon>Alphaproteobacteria</taxon>
        <taxon>Maricaulales</taxon>
        <taxon>Robiginitomaculaceae</taxon>
        <taxon>Hellea</taxon>
    </lineage>
</organism>
<dbReference type="GO" id="GO:0016874">
    <property type="term" value="F:ligase activity"/>
    <property type="evidence" value="ECO:0007669"/>
    <property type="project" value="UniProtKB-KW"/>
</dbReference>
<keyword evidence="3 5" id="KW-1133">Transmembrane helix</keyword>
<comment type="subcellular location">
    <subcellularLocation>
        <location evidence="1">Membrane</location>
        <topology evidence="1">Multi-pass membrane protein</topology>
    </subcellularLocation>
</comment>
<dbReference type="Pfam" id="PF04932">
    <property type="entry name" value="Wzy_C"/>
    <property type="match status" value="1"/>
</dbReference>
<reference evidence="7" key="1">
    <citation type="journal article" date="2020" name="mSystems">
        <title>Genome- and Community-Level Interaction Insights into Carbon Utilization and Element Cycling Functions of Hydrothermarchaeota in Hydrothermal Sediment.</title>
        <authorList>
            <person name="Zhou Z."/>
            <person name="Liu Y."/>
            <person name="Xu W."/>
            <person name="Pan J."/>
            <person name="Luo Z.H."/>
            <person name="Li M."/>
        </authorList>
    </citation>
    <scope>NUCLEOTIDE SEQUENCE [LARGE SCALE GENOMIC DNA]</scope>
    <source>
        <strain evidence="7">HyVt-538</strain>
    </source>
</reference>
<evidence type="ECO:0000259" key="6">
    <source>
        <dbReference type="Pfam" id="PF04932"/>
    </source>
</evidence>
<keyword evidence="4 5" id="KW-0472">Membrane</keyword>
<feature type="transmembrane region" description="Helical" evidence="5">
    <location>
        <begin position="212"/>
        <end position="228"/>
    </location>
</feature>
<keyword evidence="2 5" id="KW-0812">Transmembrane</keyword>
<feature type="transmembrane region" description="Helical" evidence="5">
    <location>
        <begin position="385"/>
        <end position="403"/>
    </location>
</feature>
<dbReference type="EMBL" id="DROP01000042">
    <property type="protein sequence ID" value="HHI88427.1"/>
    <property type="molecule type" value="Genomic_DNA"/>
</dbReference>
<dbReference type="InterPro" id="IPR051533">
    <property type="entry name" value="WaaL-like"/>
</dbReference>